<reference evidence="2" key="1">
    <citation type="submission" date="2023-03" db="EMBL/GenBank/DDBJ databases">
        <title>Selenobaculum gbiensis gen. nov. sp. nov., a new bacterium isolated from the gut microbiota of IBD patient.</title>
        <authorList>
            <person name="Yeo S."/>
            <person name="Park H."/>
            <person name="Huh C.S."/>
        </authorList>
    </citation>
    <scope>NUCLEOTIDE SEQUENCE</scope>
    <source>
        <strain evidence="2">ICN-92133</strain>
    </source>
</reference>
<dbReference type="GO" id="GO:0003677">
    <property type="term" value="F:DNA binding"/>
    <property type="evidence" value="ECO:0007669"/>
    <property type="project" value="UniProtKB-KW"/>
</dbReference>
<accession>A0A9Y2AII6</accession>
<dbReference type="EMBL" id="CP120678">
    <property type="protein sequence ID" value="WIW70631.1"/>
    <property type="molecule type" value="Genomic_DNA"/>
</dbReference>
<dbReference type="AlphaFoldDB" id="A0A9Y2AII6"/>
<evidence type="ECO:0000313" key="2">
    <source>
        <dbReference type="EMBL" id="WIW70631.1"/>
    </source>
</evidence>
<dbReference type="InterPro" id="IPR037914">
    <property type="entry name" value="SpoVT-AbrB_sf"/>
</dbReference>
<sequence>MDFNKKMTRAGGISVPAALRRDYGMEAGDKFNVSVNDEGSIVMKRTEGNCIFCGCSDNVKMYQGRYLCRKCTLELLKVWEA</sequence>
<dbReference type="Gene3D" id="2.10.260.10">
    <property type="match status" value="1"/>
</dbReference>
<evidence type="ECO:0000259" key="1">
    <source>
        <dbReference type="SMART" id="SM00966"/>
    </source>
</evidence>
<dbReference type="SUPFAM" id="SSF89447">
    <property type="entry name" value="AbrB/MazE/MraZ-like"/>
    <property type="match status" value="1"/>
</dbReference>
<dbReference type="Pfam" id="PF04014">
    <property type="entry name" value="MazE_antitoxin"/>
    <property type="match status" value="1"/>
</dbReference>
<keyword evidence="3" id="KW-1185">Reference proteome</keyword>
<organism evidence="2 3">
    <name type="scientific">Selenobaculum gibii</name>
    <dbReference type="NCBI Taxonomy" id="3054208"/>
    <lineage>
        <taxon>Bacteria</taxon>
        <taxon>Bacillati</taxon>
        <taxon>Bacillota</taxon>
        <taxon>Negativicutes</taxon>
        <taxon>Selenomonadales</taxon>
        <taxon>Selenomonadaceae</taxon>
        <taxon>Selenobaculum</taxon>
    </lineage>
</organism>
<proteinExistence type="predicted"/>
<dbReference type="RefSeq" id="WP_309320473.1">
    <property type="nucleotide sequence ID" value="NZ_CP120678.1"/>
</dbReference>
<name>A0A9Y2AII6_9FIRM</name>
<feature type="domain" description="SpoVT-AbrB" evidence="1">
    <location>
        <begin position="5"/>
        <end position="49"/>
    </location>
</feature>
<evidence type="ECO:0000313" key="3">
    <source>
        <dbReference type="Proteomes" id="UP001243623"/>
    </source>
</evidence>
<protein>
    <submittedName>
        <fullName evidence="2">AbrB/MazE/SpoVT family DNA-binding domain-containing protein</fullName>
    </submittedName>
</protein>
<dbReference type="Proteomes" id="UP001243623">
    <property type="component" value="Chromosome"/>
</dbReference>
<dbReference type="InterPro" id="IPR007159">
    <property type="entry name" value="SpoVT-AbrB_dom"/>
</dbReference>
<gene>
    <name evidence="2" type="ORF">P3F81_12205</name>
</gene>
<dbReference type="KEGG" id="sgbi:P3F81_12205"/>
<keyword evidence="2" id="KW-0238">DNA-binding</keyword>
<dbReference type="SMART" id="SM00966">
    <property type="entry name" value="SpoVT_AbrB"/>
    <property type="match status" value="1"/>
</dbReference>